<gene>
    <name evidence="1" type="ORF">HGA13_05735</name>
</gene>
<protein>
    <submittedName>
        <fullName evidence="1">DUF1028 domain-containing protein</fullName>
    </submittedName>
</protein>
<reference evidence="1 2" key="1">
    <citation type="submission" date="2020-04" db="EMBL/GenBank/DDBJ databases">
        <title>MicrobeNet Type strains.</title>
        <authorList>
            <person name="Nicholson A.C."/>
        </authorList>
    </citation>
    <scope>NUCLEOTIDE SEQUENCE [LARGE SCALE GENOMIC DNA]</scope>
    <source>
        <strain evidence="1 2">DSM 45078</strain>
    </source>
</reference>
<dbReference type="RefSeq" id="WP_068037038.1">
    <property type="nucleotide sequence ID" value="NZ_JAAXOO010000001.1"/>
</dbReference>
<evidence type="ECO:0000313" key="1">
    <source>
        <dbReference type="EMBL" id="NKY32578.1"/>
    </source>
</evidence>
<dbReference type="EMBL" id="JAAXOO010000001">
    <property type="protein sequence ID" value="NKY32578.1"/>
    <property type="molecule type" value="Genomic_DNA"/>
</dbReference>
<name>A0A846X9A7_9NOCA</name>
<dbReference type="SUPFAM" id="SSF56235">
    <property type="entry name" value="N-terminal nucleophile aminohydrolases (Ntn hydrolases)"/>
    <property type="match status" value="1"/>
</dbReference>
<dbReference type="Proteomes" id="UP000565715">
    <property type="component" value="Unassembled WGS sequence"/>
</dbReference>
<evidence type="ECO:0000313" key="2">
    <source>
        <dbReference type="Proteomes" id="UP000565715"/>
    </source>
</evidence>
<keyword evidence="2" id="KW-1185">Reference proteome</keyword>
<dbReference type="PANTHER" id="PTHR39328">
    <property type="entry name" value="BLL2871 PROTEIN"/>
    <property type="match status" value="1"/>
</dbReference>
<dbReference type="InterPro" id="IPR010430">
    <property type="entry name" value="DUF1028"/>
</dbReference>
<dbReference type="Gene3D" id="3.60.20.10">
    <property type="entry name" value="Glutamine Phosphoribosylpyrophosphate, subunit 1, domain 1"/>
    <property type="match status" value="1"/>
</dbReference>
<dbReference type="Pfam" id="PF06267">
    <property type="entry name" value="DUF1028"/>
    <property type="match status" value="1"/>
</dbReference>
<dbReference type="InterPro" id="IPR029055">
    <property type="entry name" value="Ntn_hydrolases_N"/>
</dbReference>
<dbReference type="PANTHER" id="PTHR39328:SF1">
    <property type="entry name" value="BLL2871 PROTEIN"/>
    <property type="match status" value="1"/>
</dbReference>
<organism evidence="1 2">
    <name type="scientific">Nocardia speluncae</name>
    <dbReference type="NCBI Taxonomy" id="419477"/>
    <lineage>
        <taxon>Bacteria</taxon>
        <taxon>Bacillati</taxon>
        <taxon>Actinomycetota</taxon>
        <taxon>Actinomycetes</taxon>
        <taxon>Mycobacteriales</taxon>
        <taxon>Nocardiaceae</taxon>
        <taxon>Nocardia</taxon>
    </lineage>
</organism>
<comment type="caution">
    <text evidence="1">The sequence shown here is derived from an EMBL/GenBank/DDBJ whole genome shotgun (WGS) entry which is preliminary data.</text>
</comment>
<dbReference type="AlphaFoldDB" id="A0A846X9A7"/>
<proteinExistence type="predicted"/>
<accession>A0A846X9A7</accession>
<sequence length="210" mass="21934">MTFSIVACDPETGAWGVGAASKYLAVGSMVPAARADAGALATQAYTNASFRPLGLSALREGRSAGETLDALLSQDSGRAARQVGIVDGRGRSALWTGSDCSTYAGGARGDGYVVLGNLLTGPQVITAMENAWTGGDPEQSLAHRLWAVLRAGEEAGGDRRGRQSAAILVARRGSDYILGTDIEIDLRVDDHDFPLTELGRLLELRYGAPP</sequence>